<dbReference type="RefSeq" id="WP_089820545.1">
    <property type="nucleotide sequence ID" value="NZ_FODV01000001.1"/>
</dbReference>
<dbReference type="AlphaFoldDB" id="A0A1H8MWF4"/>
<sequence length="104" mass="11802">MVETQWAELGGKELRYLDQTWACTGEVDVQQSGELLAVRAKQTDDVKGRSATLFFAVQNSPDSLNPGALGDHFDRLGQEDGEHYLELRTEGRTYRYGLQRMSYE</sequence>
<proteinExistence type="predicted"/>
<reference evidence="2" key="1">
    <citation type="submission" date="2016-10" db="EMBL/GenBank/DDBJ databases">
        <authorList>
            <person name="Varghese N."/>
            <person name="Submissions S."/>
        </authorList>
    </citation>
    <scope>NUCLEOTIDE SEQUENCE [LARGE SCALE GENOMIC DNA]</scope>
    <source>
        <strain evidence="2">CGMCC 1.10121</strain>
    </source>
</reference>
<keyword evidence="2" id="KW-1185">Reference proteome</keyword>
<protein>
    <submittedName>
        <fullName evidence="1">Uncharacterized protein</fullName>
    </submittedName>
</protein>
<gene>
    <name evidence="1" type="ORF">SAMN04487948_101141</name>
</gene>
<dbReference type="OrthoDB" id="275508at2157"/>
<accession>A0A1H8MWF4</accession>
<evidence type="ECO:0000313" key="1">
    <source>
        <dbReference type="EMBL" id="SEO21662.1"/>
    </source>
</evidence>
<dbReference type="Proteomes" id="UP000199126">
    <property type="component" value="Unassembled WGS sequence"/>
</dbReference>
<name>A0A1H8MWF4_9EURY</name>
<evidence type="ECO:0000313" key="2">
    <source>
        <dbReference type="Proteomes" id="UP000199126"/>
    </source>
</evidence>
<organism evidence="1 2">
    <name type="scientific">Halogranum amylolyticum</name>
    <dbReference type="NCBI Taxonomy" id="660520"/>
    <lineage>
        <taxon>Archaea</taxon>
        <taxon>Methanobacteriati</taxon>
        <taxon>Methanobacteriota</taxon>
        <taxon>Stenosarchaea group</taxon>
        <taxon>Halobacteria</taxon>
        <taxon>Halobacteriales</taxon>
        <taxon>Haloferacaceae</taxon>
    </lineage>
</organism>
<dbReference type="EMBL" id="FODV01000001">
    <property type="protein sequence ID" value="SEO21662.1"/>
    <property type="molecule type" value="Genomic_DNA"/>
</dbReference>